<keyword evidence="3" id="KW-1185">Reference proteome</keyword>
<dbReference type="PROSITE" id="PS50181">
    <property type="entry name" value="FBOX"/>
    <property type="match status" value="1"/>
</dbReference>
<dbReference type="InterPro" id="IPR001810">
    <property type="entry name" value="F-box_dom"/>
</dbReference>
<name>A0A8H6G243_9LECA</name>
<organism evidence="2 3">
    <name type="scientific">Letharia columbiana</name>
    <dbReference type="NCBI Taxonomy" id="112416"/>
    <lineage>
        <taxon>Eukaryota</taxon>
        <taxon>Fungi</taxon>
        <taxon>Dikarya</taxon>
        <taxon>Ascomycota</taxon>
        <taxon>Pezizomycotina</taxon>
        <taxon>Lecanoromycetes</taxon>
        <taxon>OSLEUM clade</taxon>
        <taxon>Lecanoromycetidae</taxon>
        <taxon>Lecanorales</taxon>
        <taxon>Lecanorineae</taxon>
        <taxon>Parmeliaceae</taxon>
        <taxon>Letharia</taxon>
    </lineage>
</organism>
<evidence type="ECO:0000313" key="3">
    <source>
        <dbReference type="Proteomes" id="UP000578531"/>
    </source>
</evidence>
<gene>
    <name evidence="2" type="ORF">HO173_002871</name>
</gene>
<accession>A0A8H6G243</accession>
<dbReference type="RefSeq" id="XP_037168295.1">
    <property type="nucleotide sequence ID" value="XM_037304802.1"/>
</dbReference>
<evidence type="ECO:0000259" key="1">
    <source>
        <dbReference type="PROSITE" id="PS50181"/>
    </source>
</evidence>
<reference evidence="2 3" key="1">
    <citation type="journal article" date="2020" name="Genomics">
        <title>Complete, high-quality genomes from long-read metagenomic sequencing of two wolf lichen thalli reveals enigmatic genome architecture.</title>
        <authorList>
            <person name="McKenzie S.K."/>
            <person name="Walston R.F."/>
            <person name="Allen J.L."/>
        </authorList>
    </citation>
    <scope>NUCLEOTIDE SEQUENCE [LARGE SCALE GENOMIC DNA]</scope>
    <source>
        <strain evidence="2">WasteWater2</strain>
    </source>
</reference>
<dbReference type="EMBL" id="JACCJC010000007">
    <property type="protein sequence ID" value="KAF6238999.1"/>
    <property type="molecule type" value="Genomic_DNA"/>
</dbReference>
<protein>
    <recommendedName>
        <fullName evidence="1">F-box domain-containing protein</fullName>
    </recommendedName>
</protein>
<dbReference type="GeneID" id="59284542"/>
<evidence type="ECO:0000313" key="2">
    <source>
        <dbReference type="EMBL" id="KAF6238999.1"/>
    </source>
</evidence>
<dbReference type="OrthoDB" id="5473050at2759"/>
<sequence length="395" mass="44805">MEIIRMPVELLNEIFMKLRADGLLNLLPVALVSRHFYRIVTPLTYQTIYIDISGCTYPHPHVEDHTPTKRPLSTLISRLSAGPAVLALVRNIHVFGRDGVHPGALELLIGWLPKLRQLSSFSWNCDGSFPPSLLTSLGQHWPKAHLDMRTSFSKCDIKKDWKVLRLAPNMLRSLHVCMPNYPYDRVGKEARVAKSKLLWALRSCPGLHSLTTYDPNVYRNNRGLGASEPWHDLKPEFLLPQLAELTIADRTFEVDDLLKWGAKGGWTKLIKITLWDDRLLYGFQGCEQSLRSISLLHTKAENENALVSICSRTIRLTELKIKTEESRLPFSALMICGPSLETLAIHPHRDALDNWINMQDVPLCLLQAIQRLCPGLTNLALNLRWPPDNPASLQT</sequence>
<dbReference type="Proteomes" id="UP000578531">
    <property type="component" value="Unassembled WGS sequence"/>
</dbReference>
<proteinExistence type="predicted"/>
<feature type="domain" description="F-box" evidence="1">
    <location>
        <begin position="1"/>
        <end position="52"/>
    </location>
</feature>
<comment type="caution">
    <text evidence="2">The sequence shown here is derived from an EMBL/GenBank/DDBJ whole genome shotgun (WGS) entry which is preliminary data.</text>
</comment>
<dbReference type="AlphaFoldDB" id="A0A8H6G243"/>